<dbReference type="PANTHER" id="PTHR33777:SF1">
    <property type="entry name" value="UPF0045 PROTEIN ECM15"/>
    <property type="match status" value="1"/>
</dbReference>
<evidence type="ECO:0000256" key="3">
    <source>
        <dbReference type="SAM" id="Phobius"/>
    </source>
</evidence>
<dbReference type="SUPFAM" id="SSF89957">
    <property type="entry name" value="MTH1187/YkoF-like"/>
    <property type="match status" value="1"/>
</dbReference>
<feature type="transmembrane region" description="Helical" evidence="3">
    <location>
        <begin position="144"/>
        <end position="164"/>
    </location>
</feature>
<feature type="transmembrane region" description="Helical" evidence="3">
    <location>
        <begin position="170"/>
        <end position="188"/>
    </location>
</feature>
<dbReference type="EMBL" id="RHIB01000001">
    <property type="protein sequence ID" value="RNA68940.1"/>
    <property type="molecule type" value="Genomic_DNA"/>
</dbReference>
<dbReference type="InterPro" id="IPR029756">
    <property type="entry name" value="MTH1187/YkoF-like"/>
</dbReference>
<evidence type="ECO:0000256" key="1">
    <source>
        <dbReference type="ARBA" id="ARBA00010272"/>
    </source>
</evidence>
<organism evidence="5 6">
    <name type="scientific">Alteribacter keqinensis</name>
    <dbReference type="NCBI Taxonomy" id="2483800"/>
    <lineage>
        <taxon>Bacteria</taxon>
        <taxon>Bacillati</taxon>
        <taxon>Bacillota</taxon>
        <taxon>Bacilli</taxon>
        <taxon>Bacillales</taxon>
        <taxon>Bacillaceae</taxon>
        <taxon>Alteribacter</taxon>
    </lineage>
</organism>
<feature type="transmembrane region" description="Helical" evidence="3">
    <location>
        <begin position="47"/>
        <end position="68"/>
    </location>
</feature>
<dbReference type="InterPro" id="IPR002767">
    <property type="entry name" value="Thiamine_BP"/>
</dbReference>
<dbReference type="Proteomes" id="UP000278746">
    <property type="component" value="Unassembled WGS sequence"/>
</dbReference>
<dbReference type="InterPro" id="IPR051614">
    <property type="entry name" value="UPF0045_domain"/>
</dbReference>
<dbReference type="GO" id="GO:0005829">
    <property type="term" value="C:cytosol"/>
    <property type="evidence" value="ECO:0007669"/>
    <property type="project" value="TreeGrafter"/>
</dbReference>
<sequence length="355" mass="40519">MIRGMSFQKGVMFMGKRYIACSYEKDGRIRTWVKPVNGKSMSAAGKLVFLSMPLWYHIILGLLVLFTLGPPVIEAAGGPGTDGLPLAAILLFLAGTHFYFPRELRKYHGAEHKVFSYRDRVSALNRKQIMKAEITNRHCSTNAIVMYFFMFTLLSASLAVIGGIGIHTVINVSAAGALILMPVLTYWLNRTKETMVHRLFFRISFWLQRYVTTKQPEEHHINTAIRSYRRLAFKEFPQKVREKRKPNKKERISMVTADVSVIPVGKATTSESEQIAAVHDLLKEYEGKLTFEVNAVSTVIEAELSVLFEVLRKIHELPFHDGVKRVATNIRIDDRRDKEDSMEEKKKRVTEKANN</sequence>
<comment type="caution">
    <text evidence="5">The sequence shown here is derived from an EMBL/GenBank/DDBJ whole genome shotgun (WGS) entry which is preliminary data.</text>
</comment>
<evidence type="ECO:0000313" key="5">
    <source>
        <dbReference type="EMBL" id="RNA68940.1"/>
    </source>
</evidence>
<protein>
    <submittedName>
        <fullName evidence="5">MTH1187 family thiamine-binding protein</fullName>
    </submittedName>
</protein>
<evidence type="ECO:0000256" key="2">
    <source>
        <dbReference type="SAM" id="MobiDB-lite"/>
    </source>
</evidence>
<dbReference type="PANTHER" id="PTHR33777">
    <property type="entry name" value="UPF0045 PROTEIN ECM15"/>
    <property type="match status" value="1"/>
</dbReference>
<evidence type="ECO:0000259" key="4">
    <source>
        <dbReference type="Pfam" id="PF01910"/>
    </source>
</evidence>
<reference evidence="5 6" key="1">
    <citation type="submission" date="2018-10" db="EMBL/GenBank/DDBJ databases">
        <title>Bacillus Keqinensis sp. nov., a moderately halophilic bacterium isolated from a saline-alkaline lake.</title>
        <authorList>
            <person name="Wang H."/>
        </authorList>
    </citation>
    <scope>NUCLEOTIDE SEQUENCE [LARGE SCALE GENOMIC DNA]</scope>
    <source>
        <strain evidence="5 6">KQ-3</strain>
    </source>
</reference>
<name>A0A3M7TTH6_9BACI</name>
<evidence type="ECO:0000313" key="6">
    <source>
        <dbReference type="Proteomes" id="UP000278746"/>
    </source>
</evidence>
<feature type="domain" description="Thiamine-binding protein" evidence="4">
    <location>
        <begin position="257"/>
        <end position="349"/>
    </location>
</feature>
<feature type="transmembrane region" description="Helical" evidence="3">
    <location>
        <begin position="83"/>
        <end position="100"/>
    </location>
</feature>
<accession>A0A3M7TTH6</accession>
<dbReference type="InterPro" id="IPR010787">
    <property type="entry name" value="DUF1385"/>
</dbReference>
<keyword evidence="3" id="KW-0472">Membrane</keyword>
<feature type="region of interest" description="Disordered" evidence="2">
    <location>
        <begin position="334"/>
        <end position="355"/>
    </location>
</feature>
<dbReference type="Pfam" id="PF01910">
    <property type="entry name" value="Thiamine_BP"/>
    <property type="match status" value="1"/>
</dbReference>
<dbReference type="NCBIfam" id="TIGR00106">
    <property type="entry name" value="MTH1187 family thiamine-binding protein"/>
    <property type="match status" value="1"/>
</dbReference>
<dbReference type="Gene3D" id="3.30.70.930">
    <property type="match status" value="1"/>
</dbReference>
<keyword evidence="3" id="KW-0812">Transmembrane</keyword>
<dbReference type="AlphaFoldDB" id="A0A3M7TTH6"/>
<dbReference type="OrthoDB" id="2147383at2"/>
<gene>
    <name evidence="5" type="ORF">EBO34_02975</name>
</gene>
<comment type="similarity">
    <text evidence="1">Belongs to the UPF0045 family.</text>
</comment>
<proteinExistence type="inferred from homology"/>
<keyword evidence="3" id="KW-1133">Transmembrane helix</keyword>
<dbReference type="Pfam" id="PF07136">
    <property type="entry name" value="DUF1385"/>
    <property type="match status" value="1"/>
</dbReference>
<keyword evidence="6" id="KW-1185">Reference proteome</keyword>